<dbReference type="InterPro" id="IPR009014">
    <property type="entry name" value="Transketo_C/PFOR_II"/>
</dbReference>
<comment type="catalytic activity">
    <reaction evidence="11">
        <text>D-glyceraldehyde 3-phosphate + pyruvate + H(+) = 1-deoxy-D-xylulose 5-phosphate + CO2</text>
        <dbReference type="Rhea" id="RHEA:12605"/>
        <dbReference type="ChEBI" id="CHEBI:15361"/>
        <dbReference type="ChEBI" id="CHEBI:15378"/>
        <dbReference type="ChEBI" id="CHEBI:16526"/>
        <dbReference type="ChEBI" id="CHEBI:57792"/>
        <dbReference type="ChEBI" id="CHEBI:59776"/>
        <dbReference type="EC" id="2.2.1.7"/>
    </reaction>
</comment>
<dbReference type="GO" id="GO:0030976">
    <property type="term" value="F:thiamine pyrophosphate binding"/>
    <property type="evidence" value="ECO:0007669"/>
    <property type="project" value="UniProtKB-UniRule"/>
</dbReference>
<dbReference type="GO" id="GO:0000287">
    <property type="term" value="F:magnesium ion binding"/>
    <property type="evidence" value="ECO:0007669"/>
    <property type="project" value="UniProtKB-UniRule"/>
</dbReference>
<dbReference type="FunFam" id="3.40.50.970:FF:000005">
    <property type="entry name" value="1-deoxy-D-xylulose-5-phosphate synthase"/>
    <property type="match status" value="1"/>
</dbReference>
<feature type="binding site" evidence="11">
    <location>
        <position position="73"/>
    </location>
    <ligand>
        <name>thiamine diphosphate</name>
        <dbReference type="ChEBI" id="CHEBI:58937"/>
    </ligand>
</feature>
<dbReference type="PANTHER" id="PTHR43322">
    <property type="entry name" value="1-D-DEOXYXYLULOSE 5-PHOSPHATE SYNTHASE-RELATED"/>
    <property type="match status" value="1"/>
</dbReference>
<comment type="caution">
    <text evidence="13">The sequence shown here is derived from an EMBL/GenBank/DDBJ whole genome shotgun (WGS) entry which is preliminary data.</text>
</comment>
<dbReference type="InterPro" id="IPR005475">
    <property type="entry name" value="Transketolase-like_Pyr-bd"/>
</dbReference>
<dbReference type="CDD" id="cd02007">
    <property type="entry name" value="TPP_DXS"/>
    <property type="match status" value="1"/>
</dbReference>
<dbReference type="Gene3D" id="3.40.50.920">
    <property type="match status" value="1"/>
</dbReference>
<dbReference type="SUPFAM" id="SSF52518">
    <property type="entry name" value="Thiamin diphosphate-binding fold (THDP-binding)"/>
    <property type="match status" value="2"/>
</dbReference>
<dbReference type="GO" id="GO:0016114">
    <property type="term" value="P:terpenoid biosynthetic process"/>
    <property type="evidence" value="ECO:0007669"/>
    <property type="project" value="UniProtKB-UniRule"/>
</dbReference>
<dbReference type="CDD" id="cd07033">
    <property type="entry name" value="TPP_PYR_DXS_TK_like"/>
    <property type="match status" value="1"/>
</dbReference>
<dbReference type="EC" id="2.2.1.7" evidence="11"/>
<dbReference type="Pfam" id="PF13292">
    <property type="entry name" value="DXP_synthase_N"/>
    <property type="match status" value="1"/>
</dbReference>
<keyword evidence="4 11" id="KW-0808">Transferase</keyword>
<dbReference type="InterPro" id="IPR005477">
    <property type="entry name" value="Dxylulose-5-P_synthase"/>
</dbReference>
<comment type="cofactor">
    <cofactor evidence="11">
        <name>thiamine diphosphate</name>
        <dbReference type="ChEBI" id="CHEBI:58937"/>
    </cofactor>
    <text evidence="11">Binds 1 thiamine pyrophosphate per subunit.</text>
</comment>
<comment type="pathway">
    <text evidence="1 11">Metabolic intermediate biosynthesis; 1-deoxy-D-xylulose 5-phosphate biosynthesis; 1-deoxy-D-xylulose 5-phosphate from D-glyceraldehyde 3-phosphate and pyruvate: step 1/1.</text>
</comment>
<reference evidence="13 14" key="1">
    <citation type="submission" date="2019-03" db="EMBL/GenBank/DDBJ databases">
        <title>Sapientia aquatica gen. nov., sp. nov., isolated from a crater lake.</title>
        <authorList>
            <person name="Felfoldi T."/>
            <person name="Szabo A."/>
            <person name="Toth E."/>
            <person name="Schumann P."/>
            <person name="Keki Z."/>
            <person name="Marialigeti K."/>
            <person name="Mathe I."/>
        </authorList>
    </citation>
    <scope>NUCLEOTIDE SEQUENCE [LARGE SCALE GENOMIC DNA]</scope>
    <source>
        <strain evidence="13 14">SA-152</strain>
    </source>
</reference>
<comment type="cofactor">
    <cofactor evidence="11">
        <name>Mg(2+)</name>
        <dbReference type="ChEBI" id="CHEBI:18420"/>
    </cofactor>
    <text evidence="11">Binds 1 Mg(2+) ion per subunit.</text>
</comment>
<evidence type="ECO:0000259" key="12">
    <source>
        <dbReference type="SMART" id="SM00861"/>
    </source>
</evidence>
<dbReference type="InterPro" id="IPR033248">
    <property type="entry name" value="Transketolase_C"/>
</dbReference>
<dbReference type="Gene3D" id="3.40.50.970">
    <property type="match status" value="2"/>
</dbReference>
<dbReference type="GO" id="GO:0008661">
    <property type="term" value="F:1-deoxy-D-xylulose-5-phosphate synthase activity"/>
    <property type="evidence" value="ECO:0007669"/>
    <property type="project" value="UniProtKB-UniRule"/>
</dbReference>
<organism evidence="13 14">
    <name type="scientific">Sapientia aquatica</name>
    <dbReference type="NCBI Taxonomy" id="1549640"/>
    <lineage>
        <taxon>Bacteria</taxon>
        <taxon>Pseudomonadati</taxon>
        <taxon>Pseudomonadota</taxon>
        <taxon>Betaproteobacteria</taxon>
        <taxon>Burkholderiales</taxon>
        <taxon>Oxalobacteraceae</taxon>
        <taxon>Sapientia</taxon>
    </lineage>
</organism>
<dbReference type="GO" id="GO:0009228">
    <property type="term" value="P:thiamine biosynthetic process"/>
    <property type="evidence" value="ECO:0007669"/>
    <property type="project" value="UniProtKB-UniRule"/>
</dbReference>
<dbReference type="SMART" id="SM00861">
    <property type="entry name" value="Transket_pyr"/>
    <property type="match status" value="1"/>
</dbReference>
<sequence length="629" mass="67508">MTLLNSINSPADLRDLSKAQLKPLADELRAFVLDSVSKTGGHLSSNLGTVELTIALHYVFNTPEDRIVWDVGHQTYPHKILTGRRDQMHSLRQLNGISGFPKRDESEFDTFGTAHSSTSISAALGMAVGAKLKGESRHSVAVIGDGSMTAGMAFEALNNAGVMEDVNLLVILNDNDMSISPPVGALNRYLARLMSGKFYAAARNVGKSVLPPPMLEIAKKLEEHAKGMIMPATMFEEFGFNYIGPIDGHDLDALIPTLQNLKALKGPQFLHVVTKKGQGYKLAEADPVLYHGPGKFNPAEGIKPATATKLTYTKVFGDWLCDMAAHDAQLVGITPAMREGSGMVEFHQNYPDRYFDVGIAEQHSVTFAAGLACEGLKPVVAIYSTFLQRAYDQLIHDVALQNLDVTFALDRAGLVGADGATHAGNYDLAYLRCIPNMVIMAASDENECRQMLSTGYYYKGPAAIRYPRGAGIGATVQKELSTIPLGKGEIKRQGQQVAILAFGSMVAPALQAGEKLNATVANMRFVKPLDIDLLKQLAQTHDYLVSVEEGAKMGGAGSAIAEALAELNITKPLLILGLPDEFIDHGDATQLLALVGLDGAGISKSIEQHFSLAQASIAEPRLVASLGKI</sequence>
<dbReference type="NCBIfam" id="NF003933">
    <property type="entry name" value="PRK05444.2-2"/>
    <property type="match status" value="1"/>
</dbReference>
<feature type="binding site" evidence="11">
    <location>
        <position position="361"/>
    </location>
    <ligand>
        <name>thiamine diphosphate</name>
        <dbReference type="ChEBI" id="CHEBI:58937"/>
    </ligand>
</feature>
<dbReference type="InterPro" id="IPR029061">
    <property type="entry name" value="THDP-binding"/>
</dbReference>
<evidence type="ECO:0000256" key="9">
    <source>
        <dbReference type="ARBA" id="ARBA00023229"/>
    </source>
</evidence>
<evidence type="ECO:0000256" key="1">
    <source>
        <dbReference type="ARBA" id="ARBA00004980"/>
    </source>
</evidence>
<dbReference type="PROSITE" id="PS00801">
    <property type="entry name" value="TRANSKETOLASE_1"/>
    <property type="match status" value="1"/>
</dbReference>
<feature type="binding site" evidence="11">
    <location>
        <position position="175"/>
    </location>
    <ligand>
        <name>Mg(2+)</name>
        <dbReference type="ChEBI" id="CHEBI:18420"/>
    </ligand>
</feature>
<feature type="binding site" evidence="11">
    <location>
        <begin position="146"/>
        <end position="147"/>
    </location>
    <ligand>
        <name>thiamine diphosphate</name>
        <dbReference type="ChEBI" id="CHEBI:58937"/>
    </ligand>
</feature>
<dbReference type="UniPathway" id="UPA00064">
    <property type="reaction ID" value="UER00091"/>
</dbReference>
<name>A0A4V3AUM7_9BURK</name>
<dbReference type="RefSeq" id="WP_133329076.1">
    <property type="nucleotide sequence ID" value="NZ_SMYL01000006.1"/>
</dbReference>
<keyword evidence="6 11" id="KW-0460">Magnesium</keyword>
<dbReference type="PANTHER" id="PTHR43322:SF5">
    <property type="entry name" value="1-DEOXY-D-XYLULOSE-5-PHOSPHATE SYNTHASE, CHLOROPLASTIC"/>
    <property type="match status" value="1"/>
</dbReference>
<proteinExistence type="inferred from homology"/>
<evidence type="ECO:0000313" key="13">
    <source>
        <dbReference type="EMBL" id="TDK65275.1"/>
    </source>
</evidence>
<evidence type="ECO:0000256" key="6">
    <source>
        <dbReference type="ARBA" id="ARBA00022842"/>
    </source>
</evidence>
<keyword evidence="14" id="KW-1185">Reference proteome</keyword>
<evidence type="ECO:0000256" key="11">
    <source>
        <dbReference type="HAMAP-Rule" id="MF_00315"/>
    </source>
</evidence>
<feature type="binding site" evidence="11">
    <location>
        <position position="145"/>
    </location>
    <ligand>
        <name>Mg(2+)</name>
        <dbReference type="ChEBI" id="CHEBI:18420"/>
    </ligand>
</feature>
<evidence type="ECO:0000256" key="10">
    <source>
        <dbReference type="ARBA" id="ARBA00055605"/>
    </source>
</evidence>
<evidence type="ECO:0000256" key="3">
    <source>
        <dbReference type="ARBA" id="ARBA00011738"/>
    </source>
</evidence>
<dbReference type="GO" id="GO:0005829">
    <property type="term" value="C:cytosol"/>
    <property type="evidence" value="ECO:0007669"/>
    <property type="project" value="TreeGrafter"/>
</dbReference>
<dbReference type="NCBIfam" id="TIGR00204">
    <property type="entry name" value="dxs"/>
    <property type="match status" value="1"/>
</dbReference>
<evidence type="ECO:0000256" key="7">
    <source>
        <dbReference type="ARBA" id="ARBA00022977"/>
    </source>
</evidence>
<evidence type="ECO:0000256" key="8">
    <source>
        <dbReference type="ARBA" id="ARBA00023052"/>
    </source>
</evidence>
<dbReference type="Pfam" id="PF02779">
    <property type="entry name" value="Transket_pyr"/>
    <property type="match status" value="1"/>
</dbReference>
<keyword evidence="5 11" id="KW-0479">Metal-binding</keyword>
<dbReference type="SUPFAM" id="SSF52922">
    <property type="entry name" value="TK C-terminal domain-like"/>
    <property type="match status" value="1"/>
</dbReference>
<dbReference type="Pfam" id="PF02780">
    <property type="entry name" value="Transketolase_C"/>
    <property type="match status" value="1"/>
</dbReference>
<dbReference type="HAMAP" id="MF_00315">
    <property type="entry name" value="DXP_synth"/>
    <property type="match status" value="1"/>
</dbReference>
<dbReference type="GO" id="GO:0019288">
    <property type="term" value="P:isopentenyl diphosphate biosynthetic process, methylerythritol 4-phosphate pathway"/>
    <property type="evidence" value="ECO:0007669"/>
    <property type="project" value="TreeGrafter"/>
</dbReference>
<feature type="binding site" evidence="11">
    <location>
        <position position="175"/>
    </location>
    <ligand>
        <name>thiamine diphosphate</name>
        <dbReference type="ChEBI" id="CHEBI:58937"/>
    </ligand>
</feature>
<feature type="domain" description="Transketolase-like pyrimidine-binding" evidence="12">
    <location>
        <begin position="310"/>
        <end position="474"/>
    </location>
</feature>
<keyword evidence="7 11" id="KW-0784">Thiamine biosynthesis</keyword>
<dbReference type="FunFam" id="3.40.50.920:FF:000002">
    <property type="entry name" value="1-deoxy-D-xylulose-5-phosphate synthase"/>
    <property type="match status" value="1"/>
</dbReference>
<feature type="binding site" evidence="11">
    <location>
        <position position="280"/>
    </location>
    <ligand>
        <name>thiamine diphosphate</name>
        <dbReference type="ChEBI" id="CHEBI:58937"/>
    </ligand>
</feature>
<keyword evidence="9 11" id="KW-0414">Isoprene biosynthesis</keyword>
<dbReference type="Proteomes" id="UP000294829">
    <property type="component" value="Unassembled WGS sequence"/>
</dbReference>
<comment type="subunit">
    <text evidence="3 11">Homodimer.</text>
</comment>
<protein>
    <recommendedName>
        <fullName evidence="11">1-deoxy-D-xylulose-5-phosphate synthase</fullName>
        <ecNumber evidence="11">2.2.1.7</ecNumber>
    </recommendedName>
    <alternativeName>
        <fullName evidence="11">1-deoxyxylulose-5-phosphate synthase</fullName>
        <shortName evidence="11">DXP synthase</shortName>
        <shortName evidence="11">DXPS</shortName>
    </alternativeName>
</protein>
<dbReference type="PROSITE" id="PS00802">
    <property type="entry name" value="TRANSKETOLASE_2"/>
    <property type="match status" value="1"/>
</dbReference>
<accession>A0A4V3AUM7</accession>
<dbReference type="AlphaFoldDB" id="A0A4V3AUM7"/>
<evidence type="ECO:0000256" key="2">
    <source>
        <dbReference type="ARBA" id="ARBA00011081"/>
    </source>
</evidence>
<comment type="similarity">
    <text evidence="2 11">Belongs to the transketolase family. DXPS subfamily.</text>
</comment>
<dbReference type="OrthoDB" id="9803371at2"/>
<dbReference type="InterPro" id="IPR020826">
    <property type="entry name" value="Transketolase_BS"/>
</dbReference>
<comment type="function">
    <text evidence="10 11">Catalyzes the acyloin condensation reaction between C atoms 2 and 3 of pyruvate and glyceraldehyde 3-phosphate to yield 1-deoxy-D-xylulose-5-phosphate (DXP).</text>
</comment>
<feature type="binding site" evidence="11">
    <location>
        <begin position="114"/>
        <end position="116"/>
    </location>
    <ligand>
        <name>thiamine diphosphate</name>
        <dbReference type="ChEBI" id="CHEBI:58937"/>
    </ligand>
</feature>
<evidence type="ECO:0000313" key="14">
    <source>
        <dbReference type="Proteomes" id="UP000294829"/>
    </source>
</evidence>
<evidence type="ECO:0000256" key="5">
    <source>
        <dbReference type="ARBA" id="ARBA00022723"/>
    </source>
</evidence>
<dbReference type="EMBL" id="SMYL01000006">
    <property type="protein sequence ID" value="TDK65275.1"/>
    <property type="molecule type" value="Genomic_DNA"/>
</dbReference>
<gene>
    <name evidence="11" type="primary">dxs</name>
    <name evidence="13" type="ORF">E2I14_12685</name>
</gene>
<evidence type="ECO:0000256" key="4">
    <source>
        <dbReference type="ARBA" id="ARBA00022679"/>
    </source>
</evidence>
<keyword evidence="8 11" id="KW-0786">Thiamine pyrophosphate</keyword>
<dbReference type="InterPro" id="IPR049557">
    <property type="entry name" value="Transketolase_CS"/>
</dbReference>